<dbReference type="Pfam" id="PF06831">
    <property type="entry name" value="H2TH"/>
    <property type="match status" value="1"/>
</dbReference>
<evidence type="ECO:0000256" key="8">
    <source>
        <dbReference type="ARBA" id="ARBA00023268"/>
    </source>
</evidence>
<keyword evidence="5" id="KW-0238">DNA-binding</keyword>
<evidence type="ECO:0000256" key="1">
    <source>
        <dbReference type="ARBA" id="ARBA00001668"/>
    </source>
</evidence>
<evidence type="ECO:0000256" key="3">
    <source>
        <dbReference type="ARBA" id="ARBA00022763"/>
    </source>
</evidence>
<reference evidence="11" key="1">
    <citation type="journal article" date="2020" name="Nature">
        <title>Giant virus diversity and host interactions through global metagenomics.</title>
        <authorList>
            <person name="Schulz F."/>
            <person name="Roux S."/>
            <person name="Paez-Espino D."/>
            <person name="Jungbluth S."/>
            <person name="Walsh D.A."/>
            <person name="Denef V.J."/>
            <person name="McMahon K.D."/>
            <person name="Konstantinidis K.T."/>
            <person name="Eloe-Fadrosh E.A."/>
            <person name="Kyrpides N.C."/>
            <person name="Woyke T."/>
        </authorList>
    </citation>
    <scope>NUCLEOTIDE SEQUENCE</scope>
    <source>
        <strain evidence="11">GVMAG-M-3300023179-27</strain>
    </source>
</reference>
<keyword evidence="8" id="KW-0511">Multifunctional enzyme</keyword>
<dbReference type="Gene3D" id="3.20.190.10">
    <property type="entry name" value="MutM-like, N-terminal"/>
    <property type="match status" value="1"/>
</dbReference>
<dbReference type="SUPFAM" id="SSF81624">
    <property type="entry name" value="N-terminal domain of MutM-like DNA repair proteins"/>
    <property type="match status" value="1"/>
</dbReference>
<keyword evidence="3" id="KW-0227">DNA damage</keyword>
<dbReference type="Pfam" id="PF21025">
    <property type="entry name" value="Fapy_DNA_glyco_C"/>
    <property type="match status" value="1"/>
</dbReference>
<dbReference type="PANTHER" id="PTHR22993:SF9">
    <property type="entry name" value="FORMAMIDOPYRIMIDINE-DNA GLYCOSYLASE"/>
    <property type="match status" value="1"/>
</dbReference>
<dbReference type="InterPro" id="IPR035937">
    <property type="entry name" value="FPG_N"/>
</dbReference>
<dbReference type="InterPro" id="IPR049392">
    <property type="entry name" value="FPG_C"/>
</dbReference>
<protein>
    <recommendedName>
        <fullName evidence="10">Formamidopyrimidine-DNA glycosylase catalytic domain-containing protein</fullName>
    </recommendedName>
</protein>
<evidence type="ECO:0000256" key="6">
    <source>
        <dbReference type="ARBA" id="ARBA00023204"/>
    </source>
</evidence>
<name>A0A6C0EBC7_9ZZZZ</name>
<evidence type="ECO:0000256" key="5">
    <source>
        <dbReference type="ARBA" id="ARBA00023125"/>
    </source>
</evidence>
<organism evidence="11">
    <name type="scientific">viral metagenome</name>
    <dbReference type="NCBI Taxonomy" id="1070528"/>
    <lineage>
        <taxon>unclassified sequences</taxon>
        <taxon>metagenomes</taxon>
        <taxon>organismal metagenomes</taxon>
    </lineage>
</organism>
<dbReference type="Gene3D" id="1.10.8.50">
    <property type="match status" value="1"/>
</dbReference>
<dbReference type="InterPro" id="IPR010979">
    <property type="entry name" value="Ribosomal_uS13-like_H2TH"/>
</dbReference>
<feature type="domain" description="Formamidopyrimidine-DNA glycosylase catalytic" evidence="10">
    <location>
        <begin position="2"/>
        <end position="90"/>
    </location>
</feature>
<comment type="catalytic activity">
    <reaction evidence="1">
        <text>Hydrolysis of DNA containing ring-opened 7-methylguanine residues, releasing 2,6-diamino-4-hydroxy-5-(N-methyl)formamidopyrimidine.</text>
        <dbReference type="EC" id="3.2.2.23"/>
    </reaction>
</comment>
<comment type="similarity">
    <text evidence="2">Belongs to the FPG family.</text>
</comment>
<dbReference type="EMBL" id="MN739778">
    <property type="protein sequence ID" value="QHT26042.1"/>
    <property type="molecule type" value="Genomic_DNA"/>
</dbReference>
<dbReference type="InterPro" id="IPR012319">
    <property type="entry name" value="FPG_cat"/>
</dbReference>
<dbReference type="GO" id="GO:0016829">
    <property type="term" value="F:lyase activity"/>
    <property type="evidence" value="ECO:0007669"/>
    <property type="project" value="UniProtKB-KW"/>
</dbReference>
<dbReference type="AlphaFoldDB" id="A0A6C0EBC7"/>
<keyword evidence="4" id="KW-0378">Hydrolase</keyword>
<dbReference type="PROSITE" id="PS51068">
    <property type="entry name" value="FPG_CAT"/>
    <property type="match status" value="1"/>
</dbReference>
<evidence type="ECO:0000256" key="2">
    <source>
        <dbReference type="ARBA" id="ARBA00009409"/>
    </source>
</evidence>
<evidence type="ECO:0000256" key="4">
    <source>
        <dbReference type="ARBA" id="ARBA00022801"/>
    </source>
</evidence>
<dbReference type="GO" id="GO:0008270">
    <property type="term" value="F:zinc ion binding"/>
    <property type="evidence" value="ECO:0007669"/>
    <property type="project" value="InterPro"/>
</dbReference>
<evidence type="ECO:0000256" key="9">
    <source>
        <dbReference type="ARBA" id="ARBA00023295"/>
    </source>
</evidence>
<dbReference type="GO" id="GO:0008534">
    <property type="term" value="F:oxidized purine nucleobase lesion DNA N-glycosylase activity"/>
    <property type="evidence" value="ECO:0007669"/>
    <property type="project" value="UniProtKB-EC"/>
</dbReference>
<keyword evidence="6" id="KW-0234">DNA repair</keyword>
<keyword evidence="9" id="KW-0326">Glycosidase</keyword>
<accession>A0A6C0EBC7</accession>
<dbReference type="GO" id="GO:0006284">
    <property type="term" value="P:base-excision repair"/>
    <property type="evidence" value="ECO:0007669"/>
    <property type="project" value="InterPro"/>
</dbReference>
<proteinExistence type="inferred from homology"/>
<dbReference type="GO" id="GO:0005634">
    <property type="term" value="C:nucleus"/>
    <property type="evidence" value="ECO:0007669"/>
    <property type="project" value="TreeGrafter"/>
</dbReference>
<dbReference type="GO" id="GO:0003906">
    <property type="term" value="F:DNA-(apurinic or apyrimidinic site) endonuclease activity"/>
    <property type="evidence" value="ECO:0007669"/>
    <property type="project" value="InterPro"/>
</dbReference>
<evidence type="ECO:0000256" key="7">
    <source>
        <dbReference type="ARBA" id="ARBA00023239"/>
    </source>
</evidence>
<keyword evidence="7" id="KW-0456">Lyase</keyword>
<dbReference type="SMART" id="SM01232">
    <property type="entry name" value="H2TH"/>
    <property type="match status" value="1"/>
</dbReference>
<evidence type="ECO:0000259" key="10">
    <source>
        <dbReference type="PROSITE" id="PS51068"/>
    </source>
</evidence>
<sequence length="291" mass="34582">MPEGCEVAMMRDYLYYKIKNTKLEKIDSLCTKYKLDLTLPQKILDINSKGKFLYMTLEKSYILFTFGLTGYLSFSKTNHSRAKFTIRKKGKLYCLYLNDEINYGSITMTDDKKVLDKKINSLSRDLLKDNYTTNDISQSINEFINKREKNKEVKIVEFLMNQEKNKSLGCGIGNYMVCELLYRSKISPHRKMSELSDNDVVQLTNQIKYLFKLAFYRNNNSYMEHYKNFIDKYDQMIINNKFRMYRSDTNISNDVFKYLCYGREKDNNGNKIMKDKIVKGRTTYWSPYVQN</sequence>
<dbReference type="GO" id="GO:0003684">
    <property type="term" value="F:damaged DNA binding"/>
    <property type="evidence" value="ECO:0007669"/>
    <property type="project" value="InterPro"/>
</dbReference>
<dbReference type="InterPro" id="IPR015886">
    <property type="entry name" value="H2TH_FPG"/>
</dbReference>
<evidence type="ECO:0000313" key="11">
    <source>
        <dbReference type="EMBL" id="QHT26042.1"/>
    </source>
</evidence>
<dbReference type="PANTHER" id="PTHR22993">
    <property type="entry name" value="FORMAMIDOPYRIMIDINE-DNA GLYCOSYLASE"/>
    <property type="match status" value="1"/>
</dbReference>
<dbReference type="SUPFAM" id="SSF46946">
    <property type="entry name" value="S13-like H2TH domain"/>
    <property type="match status" value="1"/>
</dbReference>
<dbReference type="Pfam" id="PF01149">
    <property type="entry name" value="Fapy_DNA_glyco"/>
    <property type="match status" value="1"/>
</dbReference>